<proteinExistence type="predicted"/>
<dbReference type="AlphaFoldDB" id="A0A8S0TR66"/>
<evidence type="ECO:0000313" key="1">
    <source>
        <dbReference type="EMBL" id="CAA3006353.1"/>
    </source>
</evidence>
<dbReference type="Gramene" id="OE9A015880T1">
    <property type="protein sequence ID" value="OE9A015880C1"/>
    <property type="gene ID" value="OE9A015880"/>
</dbReference>
<dbReference type="Proteomes" id="UP000594638">
    <property type="component" value="Unassembled WGS sequence"/>
</dbReference>
<sequence>MNIKQTCRKSTAGSVAHRLKKHQHHIEEVISKRSSDDWATILAHRGKARGLEYLVRFKDTANHKEHLKETSDHHSDKIPVKTHWVGIAILGSRRPDLLSDYRQRLKQAAWTRSNAKKGIRKCDFIIREDESIEKQESELIPVAYPKPLSTSSDKKPPPTESQAKIMRHVAAQAGEPIKEVREMSTQTSLTYFIWDTVL</sequence>
<accession>A0A8S0TR66</accession>
<name>A0A8S0TR66_OLEEU</name>
<evidence type="ECO:0000313" key="2">
    <source>
        <dbReference type="Proteomes" id="UP000594638"/>
    </source>
</evidence>
<keyword evidence="2" id="KW-1185">Reference proteome</keyword>
<organism evidence="1 2">
    <name type="scientific">Olea europaea subsp. europaea</name>
    <dbReference type="NCBI Taxonomy" id="158383"/>
    <lineage>
        <taxon>Eukaryota</taxon>
        <taxon>Viridiplantae</taxon>
        <taxon>Streptophyta</taxon>
        <taxon>Embryophyta</taxon>
        <taxon>Tracheophyta</taxon>
        <taxon>Spermatophyta</taxon>
        <taxon>Magnoliopsida</taxon>
        <taxon>eudicotyledons</taxon>
        <taxon>Gunneridae</taxon>
        <taxon>Pentapetalae</taxon>
        <taxon>asterids</taxon>
        <taxon>lamiids</taxon>
        <taxon>Lamiales</taxon>
        <taxon>Oleaceae</taxon>
        <taxon>Oleeae</taxon>
        <taxon>Olea</taxon>
    </lineage>
</organism>
<protein>
    <submittedName>
        <fullName evidence="1">Uncharacterized protein</fullName>
    </submittedName>
</protein>
<gene>
    <name evidence="1" type="ORF">OLEA9_A015880</name>
</gene>
<reference evidence="1 2" key="1">
    <citation type="submission" date="2019-12" db="EMBL/GenBank/DDBJ databases">
        <authorList>
            <person name="Alioto T."/>
            <person name="Alioto T."/>
            <person name="Gomez Garrido J."/>
        </authorList>
    </citation>
    <scope>NUCLEOTIDE SEQUENCE [LARGE SCALE GENOMIC DNA]</scope>
</reference>
<dbReference type="EMBL" id="CACTIH010007260">
    <property type="protein sequence ID" value="CAA3006353.1"/>
    <property type="molecule type" value="Genomic_DNA"/>
</dbReference>
<comment type="caution">
    <text evidence="1">The sequence shown here is derived from an EMBL/GenBank/DDBJ whole genome shotgun (WGS) entry which is preliminary data.</text>
</comment>